<accession>A0ABQ5ZLG4</accession>
<organism evidence="1 2">
    <name type="scientific">Shinella yambaruensis</name>
    <dbReference type="NCBI Taxonomy" id="415996"/>
    <lineage>
        <taxon>Bacteria</taxon>
        <taxon>Pseudomonadati</taxon>
        <taxon>Pseudomonadota</taxon>
        <taxon>Alphaproteobacteria</taxon>
        <taxon>Hyphomicrobiales</taxon>
        <taxon>Rhizobiaceae</taxon>
        <taxon>Shinella</taxon>
    </lineage>
</organism>
<protein>
    <submittedName>
        <fullName evidence="1">Uncharacterized protein</fullName>
    </submittedName>
</protein>
<keyword evidence="2" id="KW-1185">Reference proteome</keyword>
<dbReference type="RefSeq" id="WP_244766683.1">
    <property type="nucleotide sequence ID" value="NZ_BSOP01000043.1"/>
</dbReference>
<dbReference type="Proteomes" id="UP001156702">
    <property type="component" value="Unassembled WGS sequence"/>
</dbReference>
<sequence length="62" mass="7055">MNDHKNLYCMTNFHQDRTNEAPATNERDYEGQLVFSGPDVAIEVIDDQIQGYVNGRMSHPNG</sequence>
<reference evidence="2" key="1">
    <citation type="journal article" date="2019" name="Int. J. Syst. Evol. Microbiol.">
        <title>The Global Catalogue of Microorganisms (GCM) 10K type strain sequencing project: providing services to taxonomists for standard genome sequencing and annotation.</title>
        <authorList>
            <consortium name="The Broad Institute Genomics Platform"/>
            <consortium name="The Broad Institute Genome Sequencing Center for Infectious Disease"/>
            <person name="Wu L."/>
            <person name="Ma J."/>
        </authorList>
    </citation>
    <scope>NUCLEOTIDE SEQUENCE [LARGE SCALE GENOMIC DNA]</scope>
    <source>
        <strain evidence="2">NBRC 102122</strain>
    </source>
</reference>
<comment type="caution">
    <text evidence="1">The sequence shown here is derived from an EMBL/GenBank/DDBJ whole genome shotgun (WGS) entry which is preliminary data.</text>
</comment>
<evidence type="ECO:0000313" key="2">
    <source>
        <dbReference type="Proteomes" id="UP001156702"/>
    </source>
</evidence>
<proteinExistence type="predicted"/>
<gene>
    <name evidence="1" type="ORF">GCM10007923_49150</name>
</gene>
<evidence type="ECO:0000313" key="1">
    <source>
        <dbReference type="EMBL" id="GLR53699.1"/>
    </source>
</evidence>
<dbReference type="EMBL" id="BSOP01000043">
    <property type="protein sequence ID" value="GLR53699.1"/>
    <property type="molecule type" value="Genomic_DNA"/>
</dbReference>
<name>A0ABQ5ZLG4_9HYPH</name>